<feature type="domain" description="THUMP" evidence="8">
    <location>
        <begin position="46"/>
        <end position="158"/>
    </location>
</feature>
<dbReference type="InterPro" id="IPR017244">
    <property type="entry name" value="23SrRNA_methyltr_KL"/>
</dbReference>
<keyword evidence="4 6" id="KW-0808">Transferase</keyword>
<sequence>MAKQYKFTVTAARGMLPLLADELKQLGIKNSKQEAGNIRFTGELEDAYKVCLWSRVAIRVLMPIAHLNAETPEQLYEGVKALAWEEHINAEDSTLAVDFNSFRSKIKHSQYGAQKVKDAIVDRFREQTGLRPSVDLFQPDLRINVYVKHNQAIVSIDLSGESLHKRGYRTHNTAAPLKENLAAAILLKAEWPRLAKQGWALVDPMCGSGTFLIEAAMIAADIAPGIARDYFGFSFWKQHDRECWKRLKADAERRRQAGLARLPVMLGGDNDSKAVLAARENIAEAGLAERIQVHERSLLDWPSVSRDLPNVGLMVCNPPYGERIGQRDELHHLYESLGNVIHEFLPGWRTALITDNAQLGKFTGLTMFDTVPFDNGPIPCDVLFYRAPKPVRSTEMLHASSLTDDASDTVADATKVTITEQGRMFANRLMKNIKHLAKWARKNELSCYRIYDADLPDYAFAIDLYGEHVHVQEYAPPKQIDPQKAVERLKEAMQLIPEVLDLPSNQVVLKVRQKQRGTQQYEVQSSHNQRFEVTENGLKFWVNLTDYLDTGLFLDHRDTRQLLLQKAAGKDFLNLFSYTGSATVYAAAGQAKSTISVDMSNTYLAWAQDNMRLNQLNGEQHHFVRANCLEWLQAAQQEQQRFGLIFLDPPTFSNSSRMEGVFDIQRDHVSLLKMTSHLLTDDGCLIFSTNRRDFKLAVDELSELDISDITQSTLPKDFERNNKIHYCWMIRRSA</sequence>
<evidence type="ECO:0000313" key="10">
    <source>
        <dbReference type="Proteomes" id="UP000029999"/>
    </source>
</evidence>
<dbReference type="InterPro" id="IPR002052">
    <property type="entry name" value="DNA_methylase_N6_adenine_CS"/>
</dbReference>
<accession>A0A0A0BE59</accession>
<dbReference type="SUPFAM" id="SSF53335">
    <property type="entry name" value="S-adenosyl-L-methionine-dependent methyltransferases"/>
    <property type="match status" value="2"/>
</dbReference>
<comment type="subcellular location">
    <subcellularLocation>
        <location evidence="6">Cytoplasm</location>
    </subcellularLocation>
</comment>
<proteinExistence type="inferred from homology"/>
<dbReference type="PROSITE" id="PS01261">
    <property type="entry name" value="UPF0020"/>
    <property type="match status" value="1"/>
</dbReference>
<dbReference type="InterPro" id="IPR029063">
    <property type="entry name" value="SAM-dependent_MTases_sf"/>
</dbReference>
<evidence type="ECO:0000256" key="2">
    <source>
        <dbReference type="ARBA" id="ARBA00022552"/>
    </source>
</evidence>
<dbReference type="Pfam" id="PF02926">
    <property type="entry name" value="THUMP"/>
    <property type="match status" value="1"/>
</dbReference>
<dbReference type="AlphaFoldDB" id="A0A0A0BE59"/>
<comment type="catalytic activity">
    <reaction evidence="6">
        <text>guanosine(2445) in 23S rRNA + S-adenosyl-L-methionine = N(2)-methylguanosine(2445) in 23S rRNA + S-adenosyl-L-homocysteine + H(+)</text>
        <dbReference type="Rhea" id="RHEA:42740"/>
        <dbReference type="Rhea" id="RHEA-COMP:10215"/>
        <dbReference type="Rhea" id="RHEA-COMP:10216"/>
        <dbReference type="ChEBI" id="CHEBI:15378"/>
        <dbReference type="ChEBI" id="CHEBI:57856"/>
        <dbReference type="ChEBI" id="CHEBI:59789"/>
        <dbReference type="ChEBI" id="CHEBI:74269"/>
        <dbReference type="ChEBI" id="CHEBI:74481"/>
        <dbReference type="EC" id="2.1.1.173"/>
    </reaction>
</comment>
<dbReference type="RefSeq" id="WP_036313393.1">
    <property type="nucleotide sequence ID" value="NZ_JRQD01000003.1"/>
</dbReference>
<dbReference type="EMBL" id="JRQD01000003">
    <property type="protein sequence ID" value="KGM06803.1"/>
    <property type="molecule type" value="Genomic_DNA"/>
</dbReference>
<dbReference type="PIRSF" id="PIRSF037618">
    <property type="entry name" value="RNA_Mtase_bacteria_prd"/>
    <property type="match status" value="1"/>
</dbReference>
<dbReference type="Pfam" id="PF10672">
    <property type="entry name" value="Methyltrans_SAM"/>
    <property type="match status" value="1"/>
</dbReference>
<keyword evidence="7" id="KW-0694">RNA-binding</keyword>
<keyword evidence="2 6" id="KW-0698">rRNA processing</keyword>
<dbReference type="GO" id="GO:0003723">
    <property type="term" value="F:RNA binding"/>
    <property type="evidence" value="ECO:0007669"/>
    <property type="project" value="UniProtKB-UniRule"/>
</dbReference>
<dbReference type="InterPro" id="IPR019614">
    <property type="entry name" value="SAM-dep_methyl-trfase"/>
</dbReference>
<name>A0A0A0BE59_9GAMM</name>
<dbReference type="PANTHER" id="PTHR47313">
    <property type="entry name" value="RIBOSOMAL RNA LARGE SUBUNIT METHYLTRANSFERASE K/L"/>
    <property type="match status" value="1"/>
</dbReference>
<evidence type="ECO:0000256" key="5">
    <source>
        <dbReference type="ARBA" id="ARBA00022691"/>
    </source>
</evidence>
<dbReference type="InterPro" id="IPR000241">
    <property type="entry name" value="RlmKL-like_Mtase"/>
</dbReference>
<dbReference type="InterPro" id="IPR053943">
    <property type="entry name" value="RlmKL-like_Mtase_CS"/>
</dbReference>
<evidence type="ECO:0000259" key="8">
    <source>
        <dbReference type="PROSITE" id="PS51165"/>
    </source>
</evidence>
<dbReference type="InterPro" id="IPR004114">
    <property type="entry name" value="THUMP_dom"/>
</dbReference>
<dbReference type="Gene3D" id="3.30.2130.30">
    <property type="match status" value="1"/>
</dbReference>
<comment type="function">
    <text evidence="6">Specifically methylates the guanine in position 2445 (m2G2445) and the guanine in position 2069 (m7G2069) of 23S rRNA.</text>
</comment>
<evidence type="ECO:0000256" key="7">
    <source>
        <dbReference type="PROSITE-ProRule" id="PRU00529"/>
    </source>
</evidence>
<dbReference type="GO" id="GO:0070043">
    <property type="term" value="F:rRNA (guanine-N7-)-methyltransferase activity"/>
    <property type="evidence" value="ECO:0007669"/>
    <property type="project" value="UniProtKB-UniRule"/>
</dbReference>
<keyword evidence="5 6" id="KW-0949">S-adenosyl-L-methionine</keyword>
<keyword evidence="3 6" id="KW-0489">Methyltransferase</keyword>
<evidence type="ECO:0000256" key="3">
    <source>
        <dbReference type="ARBA" id="ARBA00022603"/>
    </source>
</evidence>
<comment type="caution">
    <text evidence="9">The sequence shown here is derived from an EMBL/GenBank/DDBJ whole genome shotgun (WGS) entry which is preliminary data.</text>
</comment>
<dbReference type="Proteomes" id="UP000029999">
    <property type="component" value="Unassembled WGS sequence"/>
</dbReference>
<comment type="similarity">
    <text evidence="6">Belongs to the methyltransferase superfamily. RlmKL family.</text>
</comment>
<evidence type="ECO:0000313" key="9">
    <source>
        <dbReference type="EMBL" id="KGM06803.1"/>
    </source>
</evidence>
<gene>
    <name evidence="6" type="primary">rlmL</name>
    <name evidence="9" type="ORF">LP43_1295</name>
</gene>
<dbReference type="PROSITE" id="PS51165">
    <property type="entry name" value="THUMP"/>
    <property type="match status" value="1"/>
</dbReference>
<protein>
    <recommendedName>
        <fullName evidence="6">Ribosomal RNA large subunit methyltransferase K/L</fullName>
    </recommendedName>
    <domain>
        <recommendedName>
            <fullName evidence="6">23S rRNA m2G2445 methyltransferase</fullName>
            <ecNumber evidence="6">2.1.1.173</ecNumber>
        </recommendedName>
        <alternativeName>
            <fullName evidence="6">rRNA (guanine-N(2)-)-methyltransferase RlmL</fullName>
        </alternativeName>
    </domain>
    <domain>
        <recommendedName>
            <fullName evidence="6">23S rRNA m7G2069 methyltransferase</fullName>
            <ecNumber evidence="6">2.1.1.264</ecNumber>
        </recommendedName>
        <alternativeName>
            <fullName evidence="6">rRNA (guanine-N(7)-)-methyltransferase RlmK</fullName>
        </alternativeName>
    </domain>
</protein>
<dbReference type="NCBIfam" id="NF008748">
    <property type="entry name" value="PRK11783.1"/>
    <property type="match status" value="1"/>
</dbReference>
<dbReference type="Pfam" id="PF22020">
    <property type="entry name" value="RlmL_1st"/>
    <property type="match status" value="1"/>
</dbReference>
<dbReference type="CDD" id="cd11715">
    <property type="entry name" value="THUMP_AdoMetMT"/>
    <property type="match status" value="1"/>
</dbReference>
<keyword evidence="1 6" id="KW-0963">Cytoplasm</keyword>
<dbReference type="PANTHER" id="PTHR47313:SF1">
    <property type="entry name" value="RIBOSOMAL RNA LARGE SUBUNIT METHYLTRANSFERASE K_L"/>
    <property type="match status" value="1"/>
</dbReference>
<dbReference type="GO" id="GO:0005737">
    <property type="term" value="C:cytoplasm"/>
    <property type="evidence" value="ECO:0007669"/>
    <property type="project" value="UniProtKB-SubCell"/>
</dbReference>
<dbReference type="STRING" id="392484.LP43_1295"/>
<dbReference type="HAMAP" id="MF_01858">
    <property type="entry name" value="23SrRNA_methyltr_KL"/>
    <property type="match status" value="1"/>
</dbReference>
<dbReference type="Gene3D" id="3.40.50.150">
    <property type="entry name" value="Vaccinia Virus protein VP39"/>
    <property type="match status" value="2"/>
</dbReference>
<organism evidence="9 10">
    <name type="scientific">Methylophaga thiooxydans</name>
    <dbReference type="NCBI Taxonomy" id="392484"/>
    <lineage>
        <taxon>Bacteria</taxon>
        <taxon>Pseudomonadati</taxon>
        <taxon>Pseudomonadota</taxon>
        <taxon>Gammaproteobacteria</taxon>
        <taxon>Thiotrichales</taxon>
        <taxon>Piscirickettsiaceae</taxon>
        <taxon>Methylophaga</taxon>
    </lineage>
</organism>
<evidence type="ECO:0000256" key="1">
    <source>
        <dbReference type="ARBA" id="ARBA00022490"/>
    </source>
</evidence>
<dbReference type="SMART" id="SM00981">
    <property type="entry name" value="THUMP"/>
    <property type="match status" value="1"/>
</dbReference>
<evidence type="ECO:0000256" key="4">
    <source>
        <dbReference type="ARBA" id="ARBA00022679"/>
    </source>
</evidence>
<reference evidence="9 10" key="1">
    <citation type="submission" date="2014-09" db="EMBL/GenBank/DDBJ databases">
        <authorList>
            <person name="Grob C."/>
            <person name="Taubert M."/>
            <person name="Howat A.M."/>
            <person name="Burns O.J."/>
            <person name="Dixon J.L."/>
            <person name="Chen Y."/>
            <person name="Murrell J.C."/>
        </authorList>
    </citation>
    <scope>NUCLEOTIDE SEQUENCE [LARGE SCALE GENOMIC DNA]</scope>
    <source>
        <strain evidence="9">L4</strain>
    </source>
</reference>
<evidence type="ECO:0000256" key="6">
    <source>
        <dbReference type="HAMAP-Rule" id="MF_01858"/>
    </source>
</evidence>
<dbReference type="Gene3D" id="3.30.750.80">
    <property type="entry name" value="RNA methyltransferase domain (HRMD) like"/>
    <property type="match status" value="1"/>
</dbReference>
<dbReference type="InterPro" id="IPR054170">
    <property type="entry name" value="RlmL_1st"/>
</dbReference>
<dbReference type="EC" id="2.1.1.173" evidence="6"/>
<dbReference type="PROSITE" id="PS00092">
    <property type="entry name" value="N6_MTASE"/>
    <property type="match status" value="1"/>
</dbReference>
<dbReference type="Pfam" id="PF01170">
    <property type="entry name" value="UPF0020"/>
    <property type="match status" value="1"/>
</dbReference>
<dbReference type="EC" id="2.1.1.264" evidence="6"/>
<dbReference type="GO" id="GO:0052915">
    <property type="term" value="F:23S rRNA (guanine(2445)-N(2))-methyltransferase activity"/>
    <property type="evidence" value="ECO:0007669"/>
    <property type="project" value="UniProtKB-UniRule"/>
</dbReference>
<comment type="catalytic activity">
    <reaction evidence="6">
        <text>guanosine(2069) in 23S rRNA + S-adenosyl-L-methionine = N(2)-methylguanosine(2069) in 23S rRNA + S-adenosyl-L-homocysteine + H(+)</text>
        <dbReference type="Rhea" id="RHEA:43772"/>
        <dbReference type="Rhea" id="RHEA-COMP:10688"/>
        <dbReference type="Rhea" id="RHEA-COMP:10689"/>
        <dbReference type="ChEBI" id="CHEBI:15378"/>
        <dbReference type="ChEBI" id="CHEBI:57856"/>
        <dbReference type="ChEBI" id="CHEBI:59789"/>
        <dbReference type="ChEBI" id="CHEBI:74269"/>
        <dbReference type="ChEBI" id="CHEBI:74481"/>
        <dbReference type="EC" id="2.1.1.264"/>
    </reaction>
</comment>